<evidence type="ECO:0000259" key="3">
    <source>
        <dbReference type="Pfam" id="PF00725"/>
    </source>
</evidence>
<dbReference type="InterPro" id="IPR006180">
    <property type="entry name" value="3-OHacyl-CoA_DH_CS"/>
</dbReference>
<reference evidence="6" key="1">
    <citation type="journal article" date="2019" name="Int. J. Syst. Evol. Microbiol.">
        <title>The Global Catalogue of Microorganisms (GCM) 10K type strain sequencing project: providing services to taxonomists for standard genome sequencing and annotation.</title>
        <authorList>
            <consortium name="The Broad Institute Genomics Platform"/>
            <consortium name="The Broad Institute Genome Sequencing Center for Infectious Disease"/>
            <person name="Wu L."/>
            <person name="Ma J."/>
        </authorList>
    </citation>
    <scope>NUCLEOTIDE SEQUENCE [LARGE SCALE GENOMIC DNA]</scope>
    <source>
        <strain evidence="6">JCM 15976</strain>
    </source>
</reference>
<evidence type="ECO:0008006" key="7">
    <source>
        <dbReference type="Google" id="ProtNLM"/>
    </source>
</evidence>
<dbReference type="Pfam" id="PF02737">
    <property type="entry name" value="3HCDH_N"/>
    <property type="match status" value="1"/>
</dbReference>
<evidence type="ECO:0000256" key="2">
    <source>
        <dbReference type="ARBA" id="ARBA00023002"/>
    </source>
</evidence>
<evidence type="ECO:0000313" key="5">
    <source>
        <dbReference type="EMBL" id="GAA0749156.1"/>
    </source>
</evidence>
<dbReference type="Pfam" id="PF00725">
    <property type="entry name" value="3HCDH"/>
    <property type="match status" value="2"/>
</dbReference>
<dbReference type="PROSITE" id="PS00067">
    <property type="entry name" value="3HCDH"/>
    <property type="match status" value="1"/>
</dbReference>
<feature type="domain" description="3-hydroxyacyl-CoA dehydrogenase C-terminal" evidence="3">
    <location>
        <begin position="183"/>
        <end position="280"/>
    </location>
</feature>
<dbReference type="InterPro" id="IPR013328">
    <property type="entry name" value="6PGD_dom2"/>
</dbReference>
<dbReference type="InterPro" id="IPR036291">
    <property type="entry name" value="NAD(P)-bd_dom_sf"/>
</dbReference>
<dbReference type="InterPro" id="IPR006176">
    <property type="entry name" value="3-OHacyl-CoA_DH_NAD-bd"/>
</dbReference>
<name>A0ABP3VAK3_9FLAO</name>
<feature type="domain" description="3-hydroxyacyl-CoA dehydrogenase C-terminal" evidence="3">
    <location>
        <begin position="300"/>
        <end position="381"/>
    </location>
</feature>
<evidence type="ECO:0000259" key="4">
    <source>
        <dbReference type="Pfam" id="PF02737"/>
    </source>
</evidence>
<dbReference type="EMBL" id="BAAAGF010000005">
    <property type="protein sequence ID" value="GAA0749156.1"/>
    <property type="molecule type" value="Genomic_DNA"/>
</dbReference>
<dbReference type="InterPro" id="IPR008927">
    <property type="entry name" value="6-PGluconate_DH-like_C_sf"/>
</dbReference>
<dbReference type="PANTHER" id="PTHR48075:SF5">
    <property type="entry name" value="3-HYDROXYBUTYRYL-COA DEHYDROGENASE"/>
    <property type="match status" value="1"/>
</dbReference>
<dbReference type="InterPro" id="IPR006108">
    <property type="entry name" value="3HC_DH_C"/>
</dbReference>
<keyword evidence="6" id="KW-1185">Reference proteome</keyword>
<feature type="domain" description="3-hydroxyacyl-CoA dehydrogenase NAD binding" evidence="4">
    <location>
        <begin position="2"/>
        <end position="181"/>
    </location>
</feature>
<evidence type="ECO:0000313" key="6">
    <source>
        <dbReference type="Proteomes" id="UP001500736"/>
    </source>
</evidence>
<dbReference type="SUPFAM" id="SSF48179">
    <property type="entry name" value="6-phosphogluconate dehydrogenase C-terminal domain-like"/>
    <property type="match status" value="2"/>
</dbReference>
<keyword evidence="2" id="KW-0560">Oxidoreductase</keyword>
<dbReference type="Proteomes" id="UP001500736">
    <property type="component" value="Unassembled WGS sequence"/>
</dbReference>
<comment type="similarity">
    <text evidence="1">Belongs to the 3-hydroxyacyl-CoA dehydrogenase family.</text>
</comment>
<comment type="caution">
    <text evidence="5">The sequence shown here is derived from an EMBL/GenBank/DDBJ whole genome shotgun (WGS) entry which is preliminary data.</text>
</comment>
<sequence>MNVGIIGSGTMGSGIAQVAATAGCSVKLYDTNQAALDKAKASLEKILNRLIEKGRIDAEEKNRIQSNITYVDSLKALADSNITIEAIVENIDIKKKVFSELESYVADDCIVASNTSSLSIASIASSLQKPKRCIGIHFFNPAPLMKLVEVIPAVQTSKAVLDKSVETIKSWKKTVAVAKDTPGFIVNRVARPFYGEALRIYEEGIADFETIDHSLKTLGGFRMGPFELMDFIGNDVNYTVTETVFTAFYFDPRYKPSFTQKRLSEAGYLGRKTGKGYYDYSEGAVKQEPKEDSELAKNIFDRVLVMLINEAADALFLNIASAEDIDNAMTKGVNYPKGLLAWADEKGIDWCVTKLDELYNEYHEDRYRCSPLLRKMNKENKTFF</sequence>
<organism evidence="5 6">
    <name type="scientific">Gaetbulibacter jejuensis</name>
    <dbReference type="NCBI Taxonomy" id="584607"/>
    <lineage>
        <taxon>Bacteria</taxon>
        <taxon>Pseudomonadati</taxon>
        <taxon>Bacteroidota</taxon>
        <taxon>Flavobacteriia</taxon>
        <taxon>Flavobacteriales</taxon>
        <taxon>Flavobacteriaceae</taxon>
        <taxon>Gaetbulibacter</taxon>
    </lineage>
</organism>
<protein>
    <recommendedName>
        <fullName evidence="7">3-hydroxybutyryl-CoA dehydrogenase</fullName>
    </recommendedName>
</protein>
<dbReference type="SUPFAM" id="SSF51735">
    <property type="entry name" value="NAD(P)-binding Rossmann-fold domains"/>
    <property type="match status" value="1"/>
</dbReference>
<gene>
    <name evidence="5" type="ORF">GCM10009431_28420</name>
</gene>
<dbReference type="Gene3D" id="1.10.1040.10">
    <property type="entry name" value="N-(1-d-carboxylethyl)-l-norvaline Dehydrogenase, domain 2"/>
    <property type="match status" value="2"/>
</dbReference>
<accession>A0ABP3VAK3</accession>
<dbReference type="PANTHER" id="PTHR48075">
    <property type="entry name" value="3-HYDROXYACYL-COA DEHYDROGENASE FAMILY PROTEIN"/>
    <property type="match status" value="1"/>
</dbReference>
<dbReference type="RefSeq" id="WP_343799344.1">
    <property type="nucleotide sequence ID" value="NZ_BAAAGF010000005.1"/>
</dbReference>
<dbReference type="Gene3D" id="3.40.50.720">
    <property type="entry name" value="NAD(P)-binding Rossmann-like Domain"/>
    <property type="match status" value="1"/>
</dbReference>
<evidence type="ECO:0000256" key="1">
    <source>
        <dbReference type="ARBA" id="ARBA00009463"/>
    </source>
</evidence>
<proteinExistence type="inferred from homology"/>